<feature type="compositionally biased region" description="Acidic residues" evidence="2">
    <location>
        <begin position="70"/>
        <end position="85"/>
    </location>
</feature>
<feature type="region of interest" description="Disordered" evidence="2">
    <location>
        <begin position="1"/>
        <end position="49"/>
    </location>
</feature>
<feature type="compositionally biased region" description="Low complexity" evidence="2">
    <location>
        <begin position="33"/>
        <end position="43"/>
    </location>
</feature>
<dbReference type="InterPro" id="IPR024224">
    <property type="entry name" value="DENND6"/>
</dbReference>
<dbReference type="GO" id="GO:0055037">
    <property type="term" value="C:recycling endosome"/>
    <property type="evidence" value="ECO:0007669"/>
    <property type="project" value="TreeGrafter"/>
</dbReference>
<accession>A0A6A4SP17</accession>
<protein>
    <recommendedName>
        <fullName evidence="3">UDENN domain-containing protein</fullName>
    </recommendedName>
</protein>
<name>A0A6A4SP17_SCOMX</name>
<gene>
    <name evidence="4" type="ORF">F2P81_012197</name>
</gene>
<sequence>MPSLSARGRVEQASRPPSFRATAEPCERPETDNNNNNNKNKNNITPVIQTNVDPAERLRAGVMALQGPEELGEQVEEPEELDDQDASSISPAEEITLPPGPGGDEEPGRTLLLPWDRFSTWLHCICVVGFDLELGQAVEVIYPHHSKLSEKEKTSICYLSFPDSNSGCLGDTQFCFRFRQGSNRKSSLSCFLETTDRDAPPCLKTHPYETRYDTYSVIRSLMTGNRNQCRVRIPTCYDKPGTSQLVQSAQSDSLVSIVLPTIHEVDLFRCFYPVFFHIQMLWELVLLGEALVVMAPSPAESSDTVLALASCISPLRYSSDFRPYFTIHDSEFKEYTTRTQAPPSVILGVTNPFFAKTLQHWPHIIRIGDMKQAGEMAKQMKVKKLKNLKTLDSKPGVYTAYKPYLNKDEEIIKQLQKGVQQKRPSAAQNAILRRYFLELTQSFIIPLSPNFDGWFRNRRREMMQKLEALHLEALCEEDLQQRIEKHTEVESVDLVLKLKDKLVQAEKDQLPVRPGTLTKLKSHIDAVILALPEDLQGILHKPSTP</sequence>
<feature type="domain" description="UDENN" evidence="3">
    <location>
        <begin position="123"/>
        <end position="522"/>
    </location>
</feature>
<evidence type="ECO:0000256" key="2">
    <source>
        <dbReference type="SAM" id="MobiDB-lite"/>
    </source>
</evidence>
<dbReference type="EMBL" id="VEVO01000011">
    <property type="protein sequence ID" value="KAF0034439.1"/>
    <property type="molecule type" value="Genomic_DNA"/>
</dbReference>
<organism evidence="4 5">
    <name type="scientific">Scophthalmus maximus</name>
    <name type="common">Turbot</name>
    <name type="synonym">Psetta maxima</name>
    <dbReference type="NCBI Taxonomy" id="52904"/>
    <lineage>
        <taxon>Eukaryota</taxon>
        <taxon>Metazoa</taxon>
        <taxon>Chordata</taxon>
        <taxon>Craniata</taxon>
        <taxon>Vertebrata</taxon>
        <taxon>Euteleostomi</taxon>
        <taxon>Actinopterygii</taxon>
        <taxon>Neopterygii</taxon>
        <taxon>Teleostei</taxon>
        <taxon>Neoteleostei</taxon>
        <taxon>Acanthomorphata</taxon>
        <taxon>Carangaria</taxon>
        <taxon>Pleuronectiformes</taxon>
        <taxon>Pleuronectoidei</taxon>
        <taxon>Scophthalmidae</taxon>
        <taxon>Scophthalmus</taxon>
    </lineage>
</organism>
<evidence type="ECO:0000313" key="4">
    <source>
        <dbReference type="EMBL" id="KAF0034439.1"/>
    </source>
</evidence>
<evidence type="ECO:0000256" key="1">
    <source>
        <dbReference type="ARBA" id="ARBA00007159"/>
    </source>
</evidence>
<reference evidence="4 5" key="1">
    <citation type="submission" date="2019-06" db="EMBL/GenBank/DDBJ databases">
        <title>Draft genomes of female and male turbot (Scophthalmus maximus).</title>
        <authorList>
            <person name="Xu H."/>
            <person name="Xu X.-W."/>
            <person name="Shao C."/>
            <person name="Chen S."/>
        </authorList>
    </citation>
    <scope>NUCLEOTIDE SEQUENCE [LARGE SCALE GENOMIC DNA]</scope>
    <source>
        <strain evidence="4">Ysfricsl-2016a</strain>
        <tissue evidence="4">Blood</tissue>
    </source>
</reference>
<dbReference type="InterPro" id="IPR037516">
    <property type="entry name" value="Tripartite_DENN"/>
</dbReference>
<dbReference type="PROSITE" id="PS50211">
    <property type="entry name" value="DENN"/>
    <property type="match status" value="1"/>
</dbReference>
<comment type="similarity">
    <text evidence="1">Belongs to the DENND6 family.</text>
</comment>
<evidence type="ECO:0000313" key="5">
    <source>
        <dbReference type="Proteomes" id="UP000438429"/>
    </source>
</evidence>
<comment type="caution">
    <text evidence="4">The sequence shown here is derived from an EMBL/GenBank/DDBJ whole genome shotgun (WGS) entry which is preliminary data.</text>
</comment>
<evidence type="ECO:0000259" key="3">
    <source>
        <dbReference type="PROSITE" id="PS50211"/>
    </source>
</evidence>
<dbReference type="Proteomes" id="UP000438429">
    <property type="component" value="Unassembled WGS sequence"/>
</dbReference>
<dbReference type="PANTHER" id="PTHR13677:SF1">
    <property type="entry name" value="PROTEIN DENND6A"/>
    <property type="match status" value="1"/>
</dbReference>
<dbReference type="PANTHER" id="PTHR13677">
    <property type="entry name" value="LD41638P"/>
    <property type="match status" value="1"/>
</dbReference>
<proteinExistence type="inferred from homology"/>
<dbReference type="GO" id="GO:0005085">
    <property type="term" value="F:guanyl-nucleotide exchange factor activity"/>
    <property type="evidence" value="ECO:0007669"/>
    <property type="project" value="InterPro"/>
</dbReference>
<dbReference type="AlphaFoldDB" id="A0A6A4SP17"/>
<feature type="region of interest" description="Disordered" evidence="2">
    <location>
        <begin position="70"/>
        <end position="107"/>
    </location>
</feature>